<name>A0A9P5NFR8_GYMJU</name>
<protein>
    <submittedName>
        <fullName evidence="1">Uncharacterized protein</fullName>
    </submittedName>
</protein>
<dbReference type="OrthoDB" id="2423954at2759"/>
<evidence type="ECO:0000313" key="2">
    <source>
        <dbReference type="Proteomes" id="UP000724874"/>
    </source>
</evidence>
<comment type="caution">
    <text evidence="1">The sequence shown here is derived from an EMBL/GenBank/DDBJ whole genome shotgun (WGS) entry which is preliminary data.</text>
</comment>
<evidence type="ECO:0000313" key="1">
    <source>
        <dbReference type="EMBL" id="KAF8882195.1"/>
    </source>
</evidence>
<dbReference type="EMBL" id="JADNYJ010000125">
    <property type="protein sequence ID" value="KAF8882195.1"/>
    <property type="molecule type" value="Genomic_DNA"/>
</dbReference>
<accession>A0A9P5NFR8</accession>
<dbReference type="Proteomes" id="UP000724874">
    <property type="component" value="Unassembled WGS sequence"/>
</dbReference>
<keyword evidence="2" id="KW-1185">Reference proteome</keyword>
<organism evidence="1 2">
    <name type="scientific">Gymnopilus junonius</name>
    <name type="common">Spectacular rustgill mushroom</name>
    <name type="synonym">Gymnopilus spectabilis subsp. junonius</name>
    <dbReference type="NCBI Taxonomy" id="109634"/>
    <lineage>
        <taxon>Eukaryota</taxon>
        <taxon>Fungi</taxon>
        <taxon>Dikarya</taxon>
        <taxon>Basidiomycota</taxon>
        <taxon>Agaricomycotina</taxon>
        <taxon>Agaricomycetes</taxon>
        <taxon>Agaricomycetidae</taxon>
        <taxon>Agaricales</taxon>
        <taxon>Agaricineae</taxon>
        <taxon>Hymenogastraceae</taxon>
        <taxon>Gymnopilus</taxon>
    </lineage>
</organism>
<dbReference type="AlphaFoldDB" id="A0A9P5NFR8"/>
<proteinExistence type="predicted"/>
<reference evidence="1" key="1">
    <citation type="submission" date="2020-11" db="EMBL/GenBank/DDBJ databases">
        <authorList>
            <consortium name="DOE Joint Genome Institute"/>
            <person name="Ahrendt S."/>
            <person name="Riley R."/>
            <person name="Andreopoulos W."/>
            <person name="LaButti K."/>
            <person name="Pangilinan J."/>
            <person name="Ruiz-duenas F.J."/>
            <person name="Barrasa J.M."/>
            <person name="Sanchez-Garcia M."/>
            <person name="Camarero S."/>
            <person name="Miyauchi S."/>
            <person name="Serrano A."/>
            <person name="Linde D."/>
            <person name="Babiker R."/>
            <person name="Drula E."/>
            <person name="Ayuso-Fernandez I."/>
            <person name="Pacheco R."/>
            <person name="Padilla G."/>
            <person name="Ferreira P."/>
            <person name="Barriuso J."/>
            <person name="Kellner H."/>
            <person name="Castanera R."/>
            <person name="Alfaro M."/>
            <person name="Ramirez L."/>
            <person name="Pisabarro A.G."/>
            <person name="Kuo A."/>
            <person name="Tritt A."/>
            <person name="Lipzen A."/>
            <person name="He G."/>
            <person name="Yan M."/>
            <person name="Ng V."/>
            <person name="Cullen D."/>
            <person name="Martin F."/>
            <person name="Rosso M.-N."/>
            <person name="Henrissat B."/>
            <person name="Hibbett D."/>
            <person name="Martinez A.T."/>
            <person name="Grigoriev I.V."/>
        </authorList>
    </citation>
    <scope>NUCLEOTIDE SEQUENCE</scope>
    <source>
        <strain evidence="1">AH 44721</strain>
    </source>
</reference>
<sequence length="145" mass="16433">MKRWNKLNTKTVHKTGMVKTDIMRHHIAAGLVPTQKKHKFRELDMTETSTADADATEGDKKALACFEFYWKAGVQNLEAELAAYDTSCEQETVMNQDVEMTIFGVSEEDETGPAVKNNWDTSIPRQPLTPSVKKFDLTAVIDWTH</sequence>
<gene>
    <name evidence="1" type="ORF">CPB84DRAFT_1750991</name>
</gene>